<evidence type="ECO:0008006" key="3">
    <source>
        <dbReference type="Google" id="ProtNLM"/>
    </source>
</evidence>
<dbReference type="Proteomes" id="UP000425960">
    <property type="component" value="Chromosome"/>
</dbReference>
<organism evidence="1 2">
    <name type="scientific">Desulfosarcina ovata subsp. sediminis</name>
    <dbReference type="NCBI Taxonomy" id="885957"/>
    <lineage>
        <taxon>Bacteria</taxon>
        <taxon>Pseudomonadati</taxon>
        <taxon>Thermodesulfobacteriota</taxon>
        <taxon>Desulfobacteria</taxon>
        <taxon>Desulfobacterales</taxon>
        <taxon>Desulfosarcinaceae</taxon>
        <taxon>Desulfosarcina</taxon>
    </lineage>
</organism>
<dbReference type="Gene3D" id="2.60.40.4350">
    <property type="match status" value="1"/>
</dbReference>
<proteinExistence type="predicted"/>
<protein>
    <recommendedName>
        <fullName evidence="3">Type III-B CRISPR module-associated protein Cmr3</fullName>
    </recommendedName>
</protein>
<reference evidence="1 2" key="1">
    <citation type="submission" date="2019-11" db="EMBL/GenBank/DDBJ databases">
        <title>Comparative genomics of hydrocarbon-degrading Desulfosarcina strains.</title>
        <authorList>
            <person name="Watanabe M."/>
            <person name="Kojima H."/>
            <person name="Fukui M."/>
        </authorList>
    </citation>
    <scope>NUCLEOTIDE SEQUENCE [LARGE SCALE GENOMIC DNA]</scope>
    <source>
        <strain evidence="1 2">28bB2T</strain>
    </source>
</reference>
<dbReference type="RefSeq" id="WP_155321014.1">
    <property type="nucleotide sequence ID" value="NZ_AP021876.1"/>
</dbReference>
<evidence type="ECO:0000313" key="2">
    <source>
        <dbReference type="Proteomes" id="UP000425960"/>
    </source>
</evidence>
<dbReference type="Gene3D" id="3.30.70.2940">
    <property type="match status" value="1"/>
</dbReference>
<dbReference type="InterPro" id="IPR010165">
    <property type="entry name" value="CRISPR-Cmr3_IIIB"/>
</dbReference>
<evidence type="ECO:0000313" key="1">
    <source>
        <dbReference type="EMBL" id="BBO79931.1"/>
    </source>
</evidence>
<gene>
    <name evidence="1" type="ORF">DSCO28_04970</name>
</gene>
<name>A0A5K7ZG96_9BACT</name>
<dbReference type="AlphaFoldDB" id="A0A5K7ZG96"/>
<dbReference type="NCBIfam" id="TIGR01888">
    <property type="entry name" value="cas_cmr3"/>
    <property type="match status" value="1"/>
</dbReference>
<dbReference type="Pfam" id="PF09700">
    <property type="entry name" value="Cas_Cmr3"/>
    <property type="match status" value="1"/>
</dbReference>
<accession>A0A5K7ZG96</accession>
<dbReference type="EMBL" id="AP021876">
    <property type="protein sequence ID" value="BBO79931.1"/>
    <property type="molecule type" value="Genomic_DNA"/>
</dbReference>
<dbReference type="KEGG" id="dov:DSCO28_04970"/>
<sequence>MNKKTWRITPLDSWFFRESRPMESIGGSELGSVFPPPTRTLIGAIRTAIGNHHNVDWVSYETDPKFEKLRDQIGVDDDFKSIKVHGVWLSQKKGANWKRLFPAPRNLVYTQKAGKMSEVIRLQVGQARYCDLGQKVRMAVAPNGISGINGVENHWVNEETLASVLNGRDISSGVIISSQELYEEEPRLGIARDNQIRNVEEGRLYQTRHIRMKPGVAVEIDVSGIDESFIPPSGILRLGGEGRGAAFEVIDNTSVNIKLEKEQSQVSGLIVTLLAPMYVEQDQSSYTPFPGFKKMETDKQTVWKGHINGKSYSLHCAVIGKPMREGGWSMQKKQPRQVRSLIPPGSVFYLTPEELDPIEAIDKIHMTQLDGNKIDNALGYGLVAAGIWNESNVAKEEI</sequence>
<dbReference type="InterPro" id="IPR019117">
    <property type="entry name" value="CRISPR-assoc_protein_Cmr3"/>
</dbReference>